<organism evidence="1 2">
    <name type="scientific">Racocetra persica</name>
    <dbReference type="NCBI Taxonomy" id="160502"/>
    <lineage>
        <taxon>Eukaryota</taxon>
        <taxon>Fungi</taxon>
        <taxon>Fungi incertae sedis</taxon>
        <taxon>Mucoromycota</taxon>
        <taxon>Glomeromycotina</taxon>
        <taxon>Glomeromycetes</taxon>
        <taxon>Diversisporales</taxon>
        <taxon>Gigasporaceae</taxon>
        <taxon>Racocetra</taxon>
    </lineage>
</organism>
<evidence type="ECO:0000313" key="2">
    <source>
        <dbReference type="Proteomes" id="UP000789920"/>
    </source>
</evidence>
<accession>A0ACA9S6C9</accession>
<sequence>FSQDGVRGRSSKFLMQKRKPNKKPALQAIQHGNETGIEPYQRFGNLEST</sequence>
<evidence type="ECO:0000313" key="1">
    <source>
        <dbReference type="EMBL" id="CAG8827377.1"/>
    </source>
</evidence>
<dbReference type="EMBL" id="CAJVQC010093715">
    <property type="protein sequence ID" value="CAG8827377.1"/>
    <property type="molecule type" value="Genomic_DNA"/>
</dbReference>
<feature type="non-terminal residue" evidence="1">
    <location>
        <position position="49"/>
    </location>
</feature>
<name>A0ACA9S6C9_9GLOM</name>
<reference evidence="1" key="1">
    <citation type="submission" date="2021-06" db="EMBL/GenBank/DDBJ databases">
        <authorList>
            <person name="Kallberg Y."/>
            <person name="Tangrot J."/>
            <person name="Rosling A."/>
        </authorList>
    </citation>
    <scope>NUCLEOTIDE SEQUENCE</scope>
    <source>
        <strain evidence="1">MA461A</strain>
    </source>
</reference>
<feature type="non-terminal residue" evidence="1">
    <location>
        <position position="1"/>
    </location>
</feature>
<protein>
    <submittedName>
        <fullName evidence="1">14766_t:CDS:1</fullName>
    </submittedName>
</protein>
<proteinExistence type="predicted"/>
<dbReference type="Proteomes" id="UP000789920">
    <property type="component" value="Unassembled WGS sequence"/>
</dbReference>
<keyword evidence="2" id="KW-1185">Reference proteome</keyword>
<comment type="caution">
    <text evidence="1">The sequence shown here is derived from an EMBL/GenBank/DDBJ whole genome shotgun (WGS) entry which is preliminary data.</text>
</comment>
<gene>
    <name evidence="1" type="ORF">RPERSI_LOCUS26964</name>
</gene>